<protein>
    <recommendedName>
        <fullName evidence="3">CYTH domain-containing protein</fullName>
    </recommendedName>
</protein>
<evidence type="ECO:0000313" key="2">
    <source>
        <dbReference type="Proteomes" id="UP000630594"/>
    </source>
</evidence>
<name>A0ABQ1QC69_9ACTN</name>
<keyword evidence="2" id="KW-1185">Reference proteome</keyword>
<accession>A0ABQ1QC69</accession>
<comment type="caution">
    <text evidence="1">The sequence shown here is derived from an EMBL/GenBank/DDBJ whole genome shotgun (WGS) entry which is preliminary data.</text>
</comment>
<gene>
    <name evidence="1" type="ORF">GCM10007231_22230</name>
</gene>
<dbReference type="Gene3D" id="3.30.470.20">
    <property type="entry name" value="ATP-grasp fold, B domain"/>
    <property type="match status" value="1"/>
</dbReference>
<dbReference type="Proteomes" id="UP000630594">
    <property type="component" value="Unassembled WGS sequence"/>
</dbReference>
<dbReference type="PANTHER" id="PTHR39217">
    <property type="match status" value="1"/>
</dbReference>
<evidence type="ECO:0000313" key="1">
    <source>
        <dbReference type="EMBL" id="GGD22696.1"/>
    </source>
</evidence>
<proteinExistence type="predicted"/>
<sequence length="149" mass="15886">MVVVESAQPLDTLDLPDGALMVQPLVASVRDVGEMSVFVLGGRAASQVHKVPAAGEVRVHEHLGGTYVRVAPDETVVGTALAGFEAAGAAVGRALDYGRVDLLHHDGRWQVSEVELIEPALYLELCEENVEPYVDALLRRLPAPVRAAD</sequence>
<dbReference type="EMBL" id="BMCK01000003">
    <property type="protein sequence ID" value="GGD22696.1"/>
    <property type="molecule type" value="Genomic_DNA"/>
</dbReference>
<evidence type="ECO:0008006" key="3">
    <source>
        <dbReference type="Google" id="ProtNLM"/>
    </source>
</evidence>
<organism evidence="1 2">
    <name type="scientific">Nocardioides daphniae</name>
    <dbReference type="NCBI Taxonomy" id="402297"/>
    <lineage>
        <taxon>Bacteria</taxon>
        <taxon>Bacillati</taxon>
        <taxon>Actinomycetota</taxon>
        <taxon>Actinomycetes</taxon>
        <taxon>Propionibacteriales</taxon>
        <taxon>Nocardioidaceae</taxon>
        <taxon>Nocardioides</taxon>
    </lineage>
</organism>
<dbReference type="InterPro" id="IPR053191">
    <property type="entry name" value="DcsG_Biosynth_Enzyme"/>
</dbReference>
<reference evidence="2" key="1">
    <citation type="journal article" date="2019" name="Int. J. Syst. Evol. Microbiol.">
        <title>The Global Catalogue of Microorganisms (GCM) 10K type strain sequencing project: providing services to taxonomists for standard genome sequencing and annotation.</title>
        <authorList>
            <consortium name="The Broad Institute Genomics Platform"/>
            <consortium name="The Broad Institute Genome Sequencing Center for Infectious Disease"/>
            <person name="Wu L."/>
            <person name="Ma J."/>
        </authorList>
    </citation>
    <scope>NUCLEOTIDE SEQUENCE [LARGE SCALE GENOMIC DNA]</scope>
    <source>
        <strain evidence="2">CCM 7403</strain>
    </source>
</reference>
<dbReference type="SUPFAM" id="SSF56059">
    <property type="entry name" value="Glutathione synthetase ATP-binding domain-like"/>
    <property type="match status" value="1"/>
</dbReference>
<dbReference type="PANTHER" id="PTHR39217:SF1">
    <property type="entry name" value="GLUTATHIONE SYNTHETASE"/>
    <property type="match status" value="1"/>
</dbReference>